<protein>
    <recommendedName>
        <fullName evidence="3">Lipoprotein</fullName>
    </recommendedName>
</protein>
<name>A0ABQ2GPH4_9PSED</name>
<comment type="caution">
    <text evidence="1">The sequence shown here is derived from an EMBL/GenBank/DDBJ whole genome shotgun (WGS) entry which is preliminary data.</text>
</comment>
<organism evidence="1 2">
    <name type="scientific">Pseudomonas asuensis</name>
    <dbReference type="NCBI Taxonomy" id="1825787"/>
    <lineage>
        <taxon>Bacteria</taxon>
        <taxon>Pseudomonadati</taxon>
        <taxon>Pseudomonadota</taxon>
        <taxon>Gammaproteobacteria</taxon>
        <taxon>Pseudomonadales</taxon>
        <taxon>Pseudomonadaceae</taxon>
        <taxon>Pseudomonas</taxon>
    </lineage>
</organism>
<evidence type="ECO:0000313" key="2">
    <source>
        <dbReference type="Proteomes" id="UP000616499"/>
    </source>
</evidence>
<gene>
    <name evidence="1" type="ORF">GCM10009425_17580</name>
</gene>
<dbReference type="EMBL" id="BMNW01000003">
    <property type="protein sequence ID" value="GGM06775.1"/>
    <property type="molecule type" value="Genomic_DNA"/>
</dbReference>
<reference evidence="2" key="1">
    <citation type="journal article" date="2019" name="Int. J. Syst. Evol. Microbiol.">
        <title>The Global Catalogue of Microorganisms (GCM) 10K type strain sequencing project: providing services to taxonomists for standard genome sequencing and annotation.</title>
        <authorList>
            <consortium name="The Broad Institute Genomics Platform"/>
            <consortium name="The Broad Institute Genome Sequencing Center for Infectious Disease"/>
            <person name="Wu L."/>
            <person name="Ma J."/>
        </authorList>
    </citation>
    <scope>NUCLEOTIDE SEQUENCE [LARGE SCALE GENOMIC DNA]</scope>
    <source>
        <strain evidence="2">JCM 13501</strain>
    </source>
</reference>
<dbReference type="PROSITE" id="PS51257">
    <property type="entry name" value="PROKAR_LIPOPROTEIN"/>
    <property type="match status" value="1"/>
</dbReference>
<evidence type="ECO:0000313" key="1">
    <source>
        <dbReference type="EMBL" id="GGM06775.1"/>
    </source>
</evidence>
<keyword evidence="2" id="KW-1185">Reference proteome</keyword>
<accession>A0ABQ2GPH4</accession>
<dbReference type="Proteomes" id="UP000616499">
    <property type="component" value="Unassembled WGS sequence"/>
</dbReference>
<evidence type="ECO:0008006" key="3">
    <source>
        <dbReference type="Google" id="ProtNLM"/>
    </source>
</evidence>
<dbReference type="RefSeq" id="WP_188865750.1">
    <property type="nucleotide sequence ID" value="NZ_BMNW01000003.1"/>
</dbReference>
<proteinExistence type="predicted"/>
<sequence>MRKTMVMLSLALLAACTQGYKGEQAPQDVQIQRYMTEQQLISSMGKPDHVQKEGSLTVLVYKARLLSMSADRSDYSFIFDGGHLVEYTPGRVKVQTHNGTPKITVEPA</sequence>